<keyword evidence="3" id="KW-1185">Reference proteome</keyword>
<dbReference type="SUPFAM" id="SSF52833">
    <property type="entry name" value="Thioredoxin-like"/>
    <property type="match status" value="1"/>
</dbReference>
<dbReference type="Proteomes" id="UP000500961">
    <property type="component" value="Chromosome"/>
</dbReference>
<dbReference type="Pfam" id="PF00085">
    <property type="entry name" value="Thioredoxin"/>
    <property type="match status" value="1"/>
</dbReference>
<accession>A0A7D3XUZ2</accession>
<evidence type="ECO:0000259" key="1">
    <source>
        <dbReference type="Pfam" id="PF00085"/>
    </source>
</evidence>
<feature type="domain" description="Thioredoxin" evidence="1">
    <location>
        <begin position="13"/>
        <end position="99"/>
    </location>
</feature>
<evidence type="ECO:0000313" key="2">
    <source>
        <dbReference type="EMBL" id="QKG79488.1"/>
    </source>
</evidence>
<evidence type="ECO:0000313" key="3">
    <source>
        <dbReference type="Proteomes" id="UP000500961"/>
    </source>
</evidence>
<dbReference type="EMBL" id="CP041345">
    <property type="protein sequence ID" value="QKG79488.1"/>
    <property type="molecule type" value="Genomic_DNA"/>
</dbReference>
<reference evidence="2 3" key="1">
    <citation type="submission" date="2019-07" db="EMBL/GenBank/DDBJ databases">
        <title>Thalassofilum flectens gen. nov., sp. nov., a novel moderate thermophilic anaerobe from a shallow sea hot spring in Kunashir Island (Russia), representing a new family in the order Bacteroidales, and proposal of Thalassofilacea fam. nov.</title>
        <authorList>
            <person name="Kochetkova T.V."/>
            <person name="Podosokorskaya O.A."/>
            <person name="Novikov A."/>
            <person name="Elcheninov A.G."/>
            <person name="Toshchakov S.V."/>
            <person name="Kublanov I.V."/>
        </authorList>
    </citation>
    <scope>NUCLEOTIDE SEQUENCE [LARGE SCALE GENOMIC DNA]</scope>
    <source>
        <strain evidence="2 3">38-H</strain>
    </source>
</reference>
<gene>
    <name evidence="2" type="ORF">FHG85_04125</name>
</gene>
<dbReference type="KEGG" id="ttz:FHG85_04125"/>
<dbReference type="CDD" id="cd02947">
    <property type="entry name" value="TRX_family"/>
    <property type="match status" value="1"/>
</dbReference>
<organism evidence="2 3">
    <name type="scientific">Tenuifilum thalassicum</name>
    <dbReference type="NCBI Taxonomy" id="2590900"/>
    <lineage>
        <taxon>Bacteria</taxon>
        <taxon>Pseudomonadati</taxon>
        <taxon>Bacteroidota</taxon>
        <taxon>Bacteroidia</taxon>
        <taxon>Bacteroidales</taxon>
        <taxon>Tenuifilaceae</taxon>
        <taxon>Tenuifilum</taxon>
    </lineage>
</organism>
<protein>
    <submittedName>
        <fullName evidence="2">Thioredoxin family protein</fullName>
    </submittedName>
</protein>
<sequence length="109" mass="12159">MVKVIQTETDLSSALSEPATAIYFNSDACGVCHVMLPQLEQIVGTEFPKMNIYVVNANETPEICGKFSVFTFPTVLIFFEGKESLRMARNINLATFKQAVARPYSILFD</sequence>
<dbReference type="InterPro" id="IPR036249">
    <property type="entry name" value="Thioredoxin-like_sf"/>
</dbReference>
<dbReference type="RefSeq" id="WP_173073272.1">
    <property type="nucleotide sequence ID" value="NZ_CP041345.1"/>
</dbReference>
<dbReference type="Gene3D" id="3.40.30.10">
    <property type="entry name" value="Glutaredoxin"/>
    <property type="match status" value="1"/>
</dbReference>
<dbReference type="InterPro" id="IPR013766">
    <property type="entry name" value="Thioredoxin_domain"/>
</dbReference>
<dbReference type="AlphaFoldDB" id="A0A7D3XUZ2"/>
<proteinExistence type="predicted"/>
<name>A0A7D3XUZ2_9BACT</name>